<accession>A0A9N9B6H9</accession>
<organism evidence="1 2">
    <name type="scientific">Funneliformis caledonium</name>
    <dbReference type="NCBI Taxonomy" id="1117310"/>
    <lineage>
        <taxon>Eukaryota</taxon>
        <taxon>Fungi</taxon>
        <taxon>Fungi incertae sedis</taxon>
        <taxon>Mucoromycota</taxon>
        <taxon>Glomeromycotina</taxon>
        <taxon>Glomeromycetes</taxon>
        <taxon>Glomerales</taxon>
        <taxon>Glomeraceae</taxon>
        <taxon>Funneliformis</taxon>
    </lineage>
</organism>
<sequence>MTTRKSQQGRLLRSQVAEEKAAAVVGGADAEEKDTGQFLQNIDWSTNNMHQRILYWIGLYQMEGKQRSSKTSRIMDNYYSDFICSYCKGVRIFCKMIKIM</sequence>
<reference evidence="1" key="1">
    <citation type="submission" date="2021-06" db="EMBL/GenBank/DDBJ databases">
        <authorList>
            <person name="Kallberg Y."/>
            <person name="Tangrot J."/>
            <person name="Rosling A."/>
        </authorList>
    </citation>
    <scope>NUCLEOTIDE SEQUENCE</scope>
    <source>
        <strain evidence="1">UK204</strain>
    </source>
</reference>
<name>A0A9N9B6H9_9GLOM</name>
<dbReference type="Proteomes" id="UP000789570">
    <property type="component" value="Unassembled WGS sequence"/>
</dbReference>
<evidence type="ECO:0000313" key="2">
    <source>
        <dbReference type="Proteomes" id="UP000789570"/>
    </source>
</evidence>
<protein>
    <submittedName>
        <fullName evidence="1">1143_t:CDS:1</fullName>
    </submittedName>
</protein>
<dbReference type="AlphaFoldDB" id="A0A9N9B6H9"/>
<gene>
    <name evidence="1" type="ORF">FCALED_LOCUS6309</name>
</gene>
<keyword evidence="2" id="KW-1185">Reference proteome</keyword>
<proteinExistence type="predicted"/>
<comment type="caution">
    <text evidence="1">The sequence shown here is derived from an EMBL/GenBank/DDBJ whole genome shotgun (WGS) entry which is preliminary data.</text>
</comment>
<dbReference type="EMBL" id="CAJVPQ010001473">
    <property type="protein sequence ID" value="CAG8554931.1"/>
    <property type="molecule type" value="Genomic_DNA"/>
</dbReference>
<evidence type="ECO:0000313" key="1">
    <source>
        <dbReference type="EMBL" id="CAG8554931.1"/>
    </source>
</evidence>